<dbReference type="HAMAP" id="MF_00316">
    <property type="entry name" value="MobA"/>
    <property type="match status" value="1"/>
</dbReference>
<keyword evidence="4 8" id="KW-0547">Nucleotide-binding</keyword>
<organism evidence="10 11">
    <name type="scientific">Effusibacillus dendaii</name>
    <dbReference type="NCBI Taxonomy" id="2743772"/>
    <lineage>
        <taxon>Bacteria</taxon>
        <taxon>Bacillati</taxon>
        <taxon>Bacillota</taxon>
        <taxon>Bacilli</taxon>
        <taxon>Bacillales</taxon>
        <taxon>Alicyclobacillaceae</taxon>
        <taxon>Effusibacillus</taxon>
    </lineage>
</organism>
<feature type="binding site" evidence="8">
    <location>
        <begin position="15"/>
        <end position="17"/>
    </location>
    <ligand>
        <name>GTP</name>
        <dbReference type="ChEBI" id="CHEBI:37565"/>
    </ligand>
</feature>
<dbReference type="CDD" id="cd02503">
    <property type="entry name" value="MobA"/>
    <property type="match status" value="1"/>
</dbReference>
<keyword evidence="7 8" id="KW-0501">Molybdenum cofactor biosynthesis</keyword>
<dbReference type="AlphaFoldDB" id="A0A7I8D898"/>
<keyword evidence="2 8" id="KW-0808">Transferase</keyword>
<name>A0A7I8D898_9BACL</name>
<dbReference type="SUPFAM" id="SSF53448">
    <property type="entry name" value="Nucleotide-diphospho-sugar transferases"/>
    <property type="match status" value="1"/>
</dbReference>
<comment type="subcellular location">
    <subcellularLocation>
        <location evidence="8">Cytoplasm</location>
    </subcellularLocation>
</comment>
<dbReference type="Pfam" id="PF12804">
    <property type="entry name" value="NTP_transf_3"/>
    <property type="match status" value="1"/>
</dbReference>
<comment type="domain">
    <text evidence="8">The N-terminal domain determines nucleotide recognition and specific binding, while the C-terminal domain determines the specific binding to the target protein.</text>
</comment>
<gene>
    <name evidence="8 10" type="primary">mobA</name>
    <name evidence="10" type="ORF">skT53_13580</name>
</gene>
<feature type="binding site" evidence="8">
    <location>
        <position position="88"/>
    </location>
    <ligand>
        <name>GTP</name>
        <dbReference type="ChEBI" id="CHEBI:37565"/>
    </ligand>
</feature>
<evidence type="ECO:0000256" key="7">
    <source>
        <dbReference type="ARBA" id="ARBA00023150"/>
    </source>
</evidence>
<evidence type="ECO:0000313" key="11">
    <source>
        <dbReference type="Proteomes" id="UP000593802"/>
    </source>
</evidence>
<evidence type="ECO:0000256" key="3">
    <source>
        <dbReference type="ARBA" id="ARBA00022723"/>
    </source>
</evidence>
<evidence type="ECO:0000256" key="2">
    <source>
        <dbReference type="ARBA" id="ARBA00022679"/>
    </source>
</evidence>
<dbReference type="Gene3D" id="3.90.550.10">
    <property type="entry name" value="Spore Coat Polysaccharide Biosynthesis Protein SpsA, Chain A"/>
    <property type="match status" value="1"/>
</dbReference>
<dbReference type="InterPro" id="IPR013482">
    <property type="entry name" value="Molybde_CF_guanTrfase"/>
</dbReference>
<evidence type="ECO:0000256" key="5">
    <source>
        <dbReference type="ARBA" id="ARBA00022842"/>
    </source>
</evidence>
<dbReference type="Proteomes" id="UP000593802">
    <property type="component" value="Chromosome"/>
</dbReference>
<dbReference type="PANTHER" id="PTHR19136">
    <property type="entry name" value="MOLYBDENUM COFACTOR GUANYLYLTRANSFERASE"/>
    <property type="match status" value="1"/>
</dbReference>
<comment type="similarity">
    <text evidence="8">Belongs to the MobA family.</text>
</comment>
<dbReference type="EMBL" id="AP023366">
    <property type="protein sequence ID" value="BCJ86373.1"/>
    <property type="molecule type" value="Genomic_DNA"/>
</dbReference>
<dbReference type="GO" id="GO:0005525">
    <property type="term" value="F:GTP binding"/>
    <property type="evidence" value="ECO:0007669"/>
    <property type="project" value="UniProtKB-UniRule"/>
</dbReference>
<dbReference type="RefSeq" id="WP_200760384.1">
    <property type="nucleotide sequence ID" value="NZ_AP023366.1"/>
</dbReference>
<comment type="function">
    <text evidence="8">Transfers a GMP moiety from GTP to Mo-molybdopterin (Mo-MPT) cofactor (Moco or molybdenum cofactor) to form Mo-molybdopterin guanine dinucleotide (Mo-MGD) cofactor.</text>
</comment>
<comment type="catalytic activity">
    <reaction evidence="8">
        <text>Mo-molybdopterin + GTP + H(+) = Mo-molybdopterin guanine dinucleotide + diphosphate</text>
        <dbReference type="Rhea" id="RHEA:34243"/>
        <dbReference type="ChEBI" id="CHEBI:15378"/>
        <dbReference type="ChEBI" id="CHEBI:33019"/>
        <dbReference type="ChEBI" id="CHEBI:37565"/>
        <dbReference type="ChEBI" id="CHEBI:71302"/>
        <dbReference type="ChEBI" id="CHEBI:71310"/>
        <dbReference type="EC" id="2.7.7.77"/>
    </reaction>
</comment>
<keyword evidence="1 8" id="KW-0963">Cytoplasm</keyword>
<protein>
    <recommendedName>
        <fullName evidence="8">Probable molybdenum cofactor guanylyltransferase</fullName>
        <shortName evidence="8">MoCo guanylyltransferase</shortName>
        <ecNumber evidence="8">2.7.7.77</ecNumber>
    </recommendedName>
    <alternativeName>
        <fullName evidence="8">GTP:molybdopterin guanylyltransferase</fullName>
    </alternativeName>
    <alternativeName>
        <fullName evidence="8">Mo-MPT guanylyltransferase</fullName>
    </alternativeName>
    <alternativeName>
        <fullName evidence="8">Molybdopterin guanylyltransferase</fullName>
    </alternativeName>
    <alternativeName>
        <fullName evidence="8">Molybdopterin-guanine dinucleotide synthase</fullName>
        <shortName evidence="8">MGD synthase</shortName>
    </alternativeName>
</protein>
<evidence type="ECO:0000256" key="1">
    <source>
        <dbReference type="ARBA" id="ARBA00022490"/>
    </source>
</evidence>
<keyword evidence="6 8" id="KW-0342">GTP-binding</keyword>
<keyword evidence="10" id="KW-0548">Nucleotidyltransferase</keyword>
<dbReference type="GO" id="GO:0046872">
    <property type="term" value="F:metal ion binding"/>
    <property type="evidence" value="ECO:0007669"/>
    <property type="project" value="UniProtKB-KW"/>
</dbReference>
<dbReference type="EC" id="2.7.7.77" evidence="8"/>
<evidence type="ECO:0000256" key="8">
    <source>
        <dbReference type="HAMAP-Rule" id="MF_00316"/>
    </source>
</evidence>
<feature type="binding site" evidence="8">
    <location>
        <position position="117"/>
    </location>
    <ligand>
        <name>Mg(2+)</name>
        <dbReference type="ChEBI" id="CHEBI:18420"/>
    </ligand>
</feature>
<keyword evidence="3 8" id="KW-0479">Metal-binding</keyword>
<keyword evidence="5 8" id="KW-0460">Magnesium</keyword>
<sequence>MGRFSKQESVGIVILAGGRSSRMGTNKALLPIDGKPNIQHIRDVLRGVHVRHQPGMPPNGAEQDFLPCLIVTNEPDTYQFLGERMVSDKYPGLGPLAGIQVGLQAAVAEWNLVVACDMPLVTAEAGQWMLQVAIGTEHPDIDAVVPVIEGQLHPLFAVYHKRCAERIEDMLLNKQLRMVELLRQLQVKQLTEADFPNYIDVNQVFFNMNTPDEWRQVQQWIMDEGRNGN</sequence>
<evidence type="ECO:0000256" key="6">
    <source>
        <dbReference type="ARBA" id="ARBA00023134"/>
    </source>
</evidence>
<dbReference type="PANTHER" id="PTHR19136:SF81">
    <property type="entry name" value="MOLYBDENUM COFACTOR GUANYLYLTRANSFERASE"/>
    <property type="match status" value="1"/>
</dbReference>
<dbReference type="InterPro" id="IPR025877">
    <property type="entry name" value="MobA-like_NTP_Trfase"/>
</dbReference>
<dbReference type="InterPro" id="IPR029044">
    <property type="entry name" value="Nucleotide-diphossugar_trans"/>
</dbReference>
<comment type="caution">
    <text evidence="8">Lacks conserved residue(s) required for the propagation of feature annotation.</text>
</comment>
<feature type="domain" description="MobA-like NTP transferase" evidence="9">
    <location>
        <begin position="13"/>
        <end position="179"/>
    </location>
</feature>
<reference evidence="10 11" key="1">
    <citation type="submission" date="2020-08" db="EMBL/GenBank/DDBJ databases">
        <title>Complete Genome Sequence of Effusibacillus dendaii Strain skT53, Isolated from Farmland soil.</title>
        <authorList>
            <person name="Konishi T."/>
            <person name="Kawasaki H."/>
        </authorList>
    </citation>
    <scope>NUCLEOTIDE SEQUENCE [LARGE SCALE GENOMIC DNA]</scope>
    <source>
        <strain evidence="11">skT53</strain>
    </source>
</reference>
<feature type="binding site" evidence="8">
    <location>
        <position position="117"/>
    </location>
    <ligand>
        <name>GTP</name>
        <dbReference type="ChEBI" id="CHEBI:37565"/>
    </ligand>
</feature>
<dbReference type="GO" id="GO:0005737">
    <property type="term" value="C:cytoplasm"/>
    <property type="evidence" value="ECO:0007669"/>
    <property type="project" value="UniProtKB-SubCell"/>
</dbReference>
<dbReference type="KEGG" id="eff:skT53_13580"/>
<dbReference type="GO" id="GO:0006777">
    <property type="term" value="P:Mo-molybdopterin cofactor biosynthetic process"/>
    <property type="evidence" value="ECO:0007669"/>
    <property type="project" value="UniProtKB-KW"/>
</dbReference>
<evidence type="ECO:0000313" key="10">
    <source>
        <dbReference type="EMBL" id="BCJ86373.1"/>
    </source>
</evidence>
<evidence type="ECO:0000259" key="9">
    <source>
        <dbReference type="Pfam" id="PF12804"/>
    </source>
</evidence>
<accession>A0A7I8D898</accession>
<dbReference type="GO" id="GO:0061603">
    <property type="term" value="F:molybdenum cofactor guanylyltransferase activity"/>
    <property type="evidence" value="ECO:0007669"/>
    <property type="project" value="UniProtKB-EC"/>
</dbReference>
<keyword evidence="11" id="KW-1185">Reference proteome</keyword>
<comment type="cofactor">
    <cofactor evidence="8">
        <name>Mg(2+)</name>
        <dbReference type="ChEBI" id="CHEBI:18420"/>
    </cofactor>
</comment>
<evidence type="ECO:0000256" key="4">
    <source>
        <dbReference type="ARBA" id="ARBA00022741"/>
    </source>
</evidence>
<proteinExistence type="inferred from homology"/>
<feature type="binding site" evidence="8">
    <location>
        <position position="27"/>
    </location>
    <ligand>
        <name>GTP</name>
        <dbReference type="ChEBI" id="CHEBI:37565"/>
    </ligand>
</feature>